<sequence>MSSHTTATSRISELQTQFERFTKRSLTEKELRFIHWMAEKGALIEQPTFKKRS</sequence>
<dbReference type="RefSeq" id="WP_379747427.1">
    <property type="nucleotide sequence ID" value="NZ_JBHTCP010000011.1"/>
</dbReference>
<dbReference type="Proteomes" id="UP001596549">
    <property type="component" value="Unassembled WGS sequence"/>
</dbReference>
<proteinExistence type="predicted"/>
<evidence type="ECO:0000313" key="1">
    <source>
        <dbReference type="EMBL" id="MFC7371142.1"/>
    </source>
</evidence>
<comment type="caution">
    <text evidence="1">The sequence shown here is derived from an EMBL/GenBank/DDBJ whole genome shotgun (WGS) entry which is preliminary data.</text>
</comment>
<keyword evidence="2" id="KW-1185">Reference proteome</keyword>
<name>A0ABW2NMW0_9BACL</name>
<protein>
    <submittedName>
        <fullName evidence="1">Uncharacterized protein</fullName>
    </submittedName>
</protein>
<evidence type="ECO:0000313" key="2">
    <source>
        <dbReference type="Proteomes" id="UP001596549"/>
    </source>
</evidence>
<dbReference type="EMBL" id="JBHTCP010000011">
    <property type="protein sequence ID" value="MFC7371142.1"/>
    <property type="molecule type" value="Genomic_DNA"/>
</dbReference>
<accession>A0ABW2NMW0</accession>
<organism evidence="1 2">
    <name type="scientific">Fictibacillus iocasae</name>
    <dbReference type="NCBI Taxonomy" id="2715437"/>
    <lineage>
        <taxon>Bacteria</taxon>
        <taxon>Bacillati</taxon>
        <taxon>Bacillota</taxon>
        <taxon>Bacilli</taxon>
        <taxon>Bacillales</taxon>
        <taxon>Fictibacillaceae</taxon>
        <taxon>Fictibacillus</taxon>
    </lineage>
</organism>
<reference evidence="2" key="1">
    <citation type="journal article" date="2019" name="Int. J. Syst. Evol. Microbiol.">
        <title>The Global Catalogue of Microorganisms (GCM) 10K type strain sequencing project: providing services to taxonomists for standard genome sequencing and annotation.</title>
        <authorList>
            <consortium name="The Broad Institute Genomics Platform"/>
            <consortium name="The Broad Institute Genome Sequencing Center for Infectious Disease"/>
            <person name="Wu L."/>
            <person name="Ma J."/>
        </authorList>
    </citation>
    <scope>NUCLEOTIDE SEQUENCE [LARGE SCALE GENOMIC DNA]</scope>
    <source>
        <strain evidence="2">NBRC 106396</strain>
    </source>
</reference>
<gene>
    <name evidence="1" type="ORF">ACFQPF_05595</name>
</gene>